<evidence type="ECO:0000256" key="1">
    <source>
        <dbReference type="ARBA" id="ARBA00004571"/>
    </source>
</evidence>
<dbReference type="NCBIfam" id="TIGR04057">
    <property type="entry name" value="SusC_RagA_signa"/>
    <property type="match status" value="1"/>
</dbReference>
<keyword evidence="2 8" id="KW-0813">Transport</keyword>
<evidence type="ECO:0000313" key="13">
    <source>
        <dbReference type="Proteomes" id="UP000464577"/>
    </source>
</evidence>
<proteinExistence type="inferred from homology"/>
<keyword evidence="13" id="KW-1185">Reference proteome</keyword>
<dbReference type="Pfam" id="PF07715">
    <property type="entry name" value="Plug"/>
    <property type="match status" value="1"/>
</dbReference>
<dbReference type="Pfam" id="PF00593">
    <property type="entry name" value="TonB_dep_Rec_b-barrel"/>
    <property type="match status" value="1"/>
</dbReference>
<evidence type="ECO:0000256" key="5">
    <source>
        <dbReference type="ARBA" id="ARBA00023077"/>
    </source>
</evidence>
<evidence type="ECO:0000256" key="4">
    <source>
        <dbReference type="ARBA" id="ARBA00022692"/>
    </source>
</evidence>
<evidence type="ECO:0000256" key="9">
    <source>
        <dbReference type="RuleBase" id="RU003357"/>
    </source>
</evidence>
<dbReference type="NCBIfam" id="TIGR04056">
    <property type="entry name" value="OMP_RagA_SusC"/>
    <property type="match status" value="1"/>
</dbReference>
<evidence type="ECO:0000256" key="8">
    <source>
        <dbReference type="PROSITE-ProRule" id="PRU01360"/>
    </source>
</evidence>
<dbReference type="SUPFAM" id="SSF49464">
    <property type="entry name" value="Carboxypeptidase regulatory domain-like"/>
    <property type="match status" value="1"/>
</dbReference>
<dbReference type="Pfam" id="PF13715">
    <property type="entry name" value="CarbopepD_reg_2"/>
    <property type="match status" value="1"/>
</dbReference>
<dbReference type="Gene3D" id="2.60.40.1120">
    <property type="entry name" value="Carboxypeptidase-like, regulatory domain"/>
    <property type="match status" value="1"/>
</dbReference>
<dbReference type="InterPro" id="IPR000531">
    <property type="entry name" value="Beta-barrel_TonB"/>
</dbReference>
<dbReference type="KEGG" id="senf:GJR95_17020"/>
<dbReference type="AlphaFoldDB" id="A0A6P1VXU4"/>
<dbReference type="Gene3D" id="2.40.170.20">
    <property type="entry name" value="TonB-dependent receptor, beta-barrel domain"/>
    <property type="match status" value="1"/>
</dbReference>
<dbReference type="InterPro" id="IPR039426">
    <property type="entry name" value="TonB-dep_rcpt-like"/>
</dbReference>
<organism evidence="12 13">
    <name type="scientific">Spirosoma endbachense</name>
    <dbReference type="NCBI Taxonomy" id="2666025"/>
    <lineage>
        <taxon>Bacteria</taxon>
        <taxon>Pseudomonadati</taxon>
        <taxon>Bacteroidota</taxon>
        <taxon>Cytophagia</taxon>
        <taxon>Cytophagales</taxon>
        <taxon>Cytophagaceae</taxon>
        <taxon>Spirosoma</taxon>
    </lineage>
</organism>
<gene>
    <name evidence="12" type="ORF">GJR95_17020</name>
</gene>
<evidence type="ECO:0000259" key="11">
    <source>
        <dbReference type="Pfam" id="PF07715"/>
    </source>
</evidence>
<evidence type="ECO:0000256" key="7">
    <source>
        <dbReference type="ARBA" id="ARBA00023237"/>
    </source>
</evidence>
<comment type="subcellular location">
    <subcellularLocation>
        <location evidence="1 8">Cell outer membrane</location>
        <topology evidence="1 8">Multi-pass membrane protein</topology>
    </subcellularLocation>
</comment>
<keyword evidence="7 8" id="KW-0998">Cell outer membrane</keyword>
<evidence type="ECO:0000256" key="6">
    <source>
        <dbReference type="ARBA" id="ARBA00023136"/>
    </source>
</evidence>
<dbReference type="InterPro" id="IPR008969">
    <property type="entry name" value="CarboxyPept-like_regulatory"/>
</dbReference>
<evidence type="ECO:0000313" key="12">
    <source>
        <dbReference type="EMBL" id="QHV96607.1"/>
    </source>
</evidence>
<keyword evidence="3 8" id="KW-1134">Transmembrane beta strand</keyword>
<evidence type="ECO:0000256" key="2">
    <source>
        <dbReference type="ARBA" id="ARBA00022448"/>
    </source>
</evidence>
<dbReference type="PROSITE" id="PS52016">
    <property type="entry name" value="TONB_DEPENDENT_REC_3"/>
    <property type="match status" value="1"/>
</dbReference>
<dbReference type="InterPro" id="IPR023996">
    <property type="entry name" value="TonB-dep_OMP_SusC/RagA"/>
</dbReference>
<feature type="domain" description="TonB-dependent receptor plug" evidence="11">
    <location>
        <begin position="252"/>
        <end position="358"/>
    </location>
</feature>
<sequence>MLGLVSLGYKPLQNMNKSTKNYRRIVGTGFYLMKISALPLLLLGWFASVSVAYPQRGQELLTRRINLRVEKTLLRDVLRQISQQADVRFSYNNRYIPAESRVNVVSVNEPLGELLDRLLQPLSVGYTVYSRLIVLKPLPTLETSSADGALDGSAMILDMTISGRVTDENNGPMPGVNVVLKGTTRGTTSDVDGRYRLTVPEGAANTLVFSLVGYVSQEVVVGTQSSLDIKLLPDNKTLSEVVVVGYNTVKRTDVTSSVVSVSAEDIRSRPVANALQAIQGKAAGVDITSNERPGEMGSIRIRGNRSLTATNNPLYVVDGIPLSSGGIEFINPNDIEAIDILKDASATAIYGSRGANGVVVVTTKRGKSGRLALEYVGTSTFEQIQDRQQMMNSAQYIDLRRDAYRRINYINTLAGKATPAGTGYPDGPSQVDDQRIFGGDAYALANVNKGWVNGTWNGDLVPTTDWTGLVKRTGITQDHIISASGGTDKIKAYGSFGYLRQEGTQLGQDYTRYSAKVSVDVNPVKWFKMGGTLDGTFSKQNYGFSSTSTSGAGSLYAAAKGMLPFAQPFDANGKRINLPGGDITILNPIGEDEYNINLRKVTRAVASLYGEVTIMDGLRYRVNFGPDFYYNNNGRWMDQNSINRGGGEPGSTNYAQLNNTNNFSWSLDHLLYFDKTFGQHSIGLTFLHNATSYRQETSSMTATKLPYNSQLWYQLNSVSALDGFGSNLVQSSLLSYMARANYSFNSKYIVTAFGRWDGASQLAPGHKWDFFPSLSVAWRLDQENFMKTVPWVDELKVRVGVGETGNAAISPYSTQGVLQTLYYTFGSSVQAGYVSSDATLATPISFPNPQLGWEHTRQYNLGIDFNLFKGRINGALDLYTSRTTDLLLLRNILSINGYTTSLANVGETSNRGVELTVNTTNIKSRQFEWNSTINFATNKDRIVSLANGPVDDINNLWFIGQRLSVYYDYAKERIWQNTPQDQEEIQKYAANGQTFRPGDIKVVDQNKDYKIDANNDRVIRGSSSPSWTGGITNTITYKGIQLSAFIFSRWKFMVQSGGQTLQGRYAQQLVNYWTPTNPTNDYPAPNYNSAAGDAFVNSLNYQDGSFIKIRNITLGYFIPTNAVQKIGLSRVKVYAQLLNPGLIYSKISWLDPDTGLSNFNRGLVFGLNVGF</sequence>
<keyword evidence="6 8" id="KW-0472">Membrane</keyword>
<feature type="domain" description="TonB-dependent receptor-like beta-barrel" evidence="10">
    <location>
        <begin position="619"/>
        <end position="1090"/>
    </location>
</feature>
<accession>A0A6P1VXU4</accession>
<dbReference type="InterPro" id="IPR012910">
    <property type="entry name" value="Plug_dom"/>
</dbReference>
<protein>
    <submittedName>
        <fullName evidence="12">SusC/RagA family TonB-linked outer membrane protein</fullName>
    </submittedName>
</protein>
<dbReference type="FunFam" id="2.170.130.10:FF:000008">
    <property type="entry name" value="SusC/RagA family TonB-linked outer membrane protein"/>
    <property type="match status" value="1"/>
</dbReference>
<dbReference type="Proteomes" id="UP000464577">
    <property type="component" value="Chromosome"/>
</dbReference>
<keyword evidence="4 8" id="KW-0812">Transmembrane</keyword>
<evidence type="ECO:0000256" key="3">
    <source>
        <dbReference type="ARBA" id="ARBA00022452"/>
    </source>
</evidence>
<reference evidence="12 13" key="1">
    <citation type="submission" date="2019-11" db="EMBL/GenBank/DDBJ databases">
        <title>Spirosoma endbachense sp. nov., isolated from a natural salt meadow.</title>
        <authorList>
            <person name="Rojas J."/>
            <person name="Ambika Manirajan B."/>
            <person name="Ratering S."/>
            <person name="Suarez C."/>
            <person name="Geissler-Plaum R."/>
            <person name="Schnell S."/>
        </authorList>
    </citation>
    <scope>NUCLEOTIDE SEQUENCE [LARGE SCALE GENOMIC DNA]</scope>
    <source>
        <strain evidence="12 13">I-24</strain>
    </source>
</reference>
<dbReference type="InterPro" id="IPR037066">
    <property type="entry name" value="Plug_dom_sf"/>
</dbReference>
<dbReference type="GO" id="GO:0009279">
    <property type="term" value="C:cell outer membrane"/>
    <property type="evidence" value="ECO:0007669"/>
    <property type="project" value="UniProtKB-SubCell"/>
</dbReference>
<dbReference type="InterPro" id="IPR036942">
    <property type="entry name" value="Beta-barrel_TonB_sf"/>
</dbReference>
<dbReference type="Gene3D" id="2.170.130.10">
    <property type="entry name" value="TonB-dependent receptor, plug domain"/>
    <property type="match status" value="1"/>
</dbReference>
<dbReference type="EMBL" id="CP045997">
    <property type="protein sequence ID" value="QHV96607.1"/>
    <property type="molecule type" value="Genomic_DNA"/>
</dbReference>
<keyword evidence="5 9" id="KW-0798">TonB box</keyword>
<dbReference type="SUPFAM" id="SSF56935">
    <property type="entry name" value="Porins"/>
    <property type="match status" value="1"/>
</dbReference>
<comment type="similarity">
    <text evidence="8 9">Belongs to the TonB-dependent receptor family.</text>
</comment>
<dbReference type="InterPro" id="IPR023997">
    <property type="entry name" value="TonB-dep_OMP_SusC/RagA_CS"/>
</dbReference>
<evidence type="ECO:0000259" key="10">
    <source>
        <dbReference type="Pfam" id="PF00593"/>
    </source>
</evidence>
<name>A0A6P1VXU4_9BACT</name>